<geneLocation type="plasmid" evidence="5 6">
    <name>p6</name>
</geneLocation>
<keyword evidence="1" id="KW-0805">Transcription regulation</keyword>
<dbReference type="Gene3D" id="1.10.10.10">
    <property type="entry name" value="Winged helix-like DNA-binding domain superfamily/Winged helix DNA-binding domain"/>
    <property type="match status" value="1"/>
</dbReference>
<gene>
    <name evidence="5" type="ORF">D3867_36425</name>
</gene>
<dbReference type="GO" id="GO:0006355">
    <property type="term" value="P:regulation of DNA-templated transcription"/>
    <property type="evidence" value="ECO:0007669"/>
    <property type="project" value="UniProtKB-ARBA"/>
</dbReference>
<sequence>MTGGQKCAVESTVDVIGGKWKPMIIYRLLDGPRRFGELRRLVGDPSQRSLTMQLRDLEADGIVAREVFAEVPPRVEYSLTPFGQTLTPVLMAMRDWGIAFQEQRLATKGQSTSR</sequence>
<protein>
    <submittedName>
        <fullName evidence="5">Transcriptional regulator</fullName>
    </submittedName>
</protein>
<dbReference type="AlphaFoldDB" id="A0A4D8QC86"/>
<keyword evidence="3" id="KW-0804">Transcription</keyword>
<dbReference type="PROSITE" id="PS51118">
    <property type="entry name" value="HTH_HXLR"/>
    <property type="match status" value="1"/>
</dbReference>
<evidence type="ECO:0000313" key="6">
    <source>
        <dbReference type="Proteomes" id="UP000298596"/>
    </source>
</evidence>
<evidence type="ECO:0000313" key="5">
    <source>
        <dbReference type="EMBL" id="QCO07364.1"/>
    </source>
</evidence>
<dbReference type="Pfam" id="PF01638">
    <property type="entry name" value="HxlR"/>
    <property type="match status" value="1"/>
</dbReference>
<dbReference type="InterPro" id="IPR011991">
    <property type="entry name" value="ArsR-like_HTH"/>
</dbReference>
<organism evidence="5 6">
    <name type="scientific">Azospirillum brasilense</name>
    <dbReference type="NCBI Taxonomy" id="192"/>
    <lineage>
        <taxon>Bacteria</taxon>
        <taxon>Pseudomonadati</taxon>
        <taxon>Pseudomonadota</taxon>
        <taxon>Alphaproteobacteria</taxon>
        <taxon>Rhodospirillales</taxon>
        <taxon>Azospirillaceae</taxon>
        <taxon>Azospirillum</taxon>
    </lineage>
</organism>
<feature type="domain" description="HTH hxlR-type" evidence="4">
    <location>
        <begin position="7"/>
        <end position="105"/>
    </location>
</feature>
<name>A0A4D8QC86_AZOBR</name>
<evidence type="ECO:0000256" key="2">
    <source>
        <dbReference type="ARBA" id="ARBA00023125"/>
    </source>
</evidence>
<dbReference type="GO" id="GO:0003677">
    <property type="term" value="F:DNA binding"/>
    <property type="evidence" value="ECO:0007669"/>
    <property type="project" value="UniProtKB-KW"/>
</dbReference>
<dbReference type="Proteomes" id="UP000298596">
    <property type="component" value="Plasmid p6"/>
</dbReference>
<keyword evidence="2" id="KW-0238">DNA-binding</keyword>
<dbReference type="InterPro" id="IPR036388">
    <property type="entry name" value="WH-like_DNA-bd_sf"/>
</dbReference>
<proteinExistence type="predicted"/>
<dbReference type="EMBL" id="CP032336">
    <property type="protein sequence ID" value="QCO07364.1"/>
    <property type="molecule type" value="Genomic_DNA"/>
</dbReference>
<dbReference type="PANTHER" id="PTHR33204">
    <property type="entry name" value="TRANSCRIPTIONAL REGULATOR, MARR FAMILY"/>
    <property type="match status" value="1"/>
</dbReference>
<reference evidence="5 6" key="1">
    <citation type="submission" date="2018-09" db="EMBL/GenBank/DDBJ databases">
        <title>Whole genome based analysis of evolution and adaptive divergence in Indian and Brazilian strains of Azospirillum brasilense.</title>
        <authorList>
            <person name="Singh C."/>
            <person name="Tripathi A.K."/>
        </authorList>
    </citation>
    <scope>NUCLEOTIDE SEQUENCE [LARGE SCALE GENOMIC DNA]</scope>
    <source>
        <strain evidence="5 6">MTCC4036</strain>
        <plasmid evidence="5 6">p6</plasmid>
    </source>
</reference>
<evidence type="ECO:0000256" key="1">
    <source>
        <dbReference type="ARBA" id="ARBA00023015"/>
    </source>
</evidence>
<dbReference type="InterPro" id="IPR036390">
    <property type="entry name" value="WH_DNA-bd_sf"/>
</dbReference>
<evidence type="ECO:0000256" key="3">
    <source>
        <dbReference type="ARBA" id="ARBA00023163"/>
    </source>
</evidence>
<dbReference type="CDD" id="cd00090">
    <property type="entry name" value="HTH_ARSR"/>
    <property type="match status" value="1"/>
</dbReference>
<dbReference type="InterPro" id="IPR002577">
    <property type="entry name" value="HTH_HxlR"/>
</dbReference>
<evidence type="ECO:0000259" key="4">
    <source>
        <dbReference type="PROSITE" id="PS51118"/>
    </source>
</evidence>
<accession>A0A4D8QC86</accession>
<dbReference type="PANTHER" id="PTHR33204:SF29">
    <property type="entry name" value="TRANSCRIPTIONAL REGULATOR"/>
    <property type="match status" value="1"/>
</dbReference>
<keyword evidence="5" id="KW-0614">Plasmid</keyword>
<dbReference type="SUPFAM" id="SSF46785">
    <property type="entry name" value="Winged helix' DNA-binding domain"/>
    <property type="match status" value="1"/>
</dbReference>